<dbReference type="EMBL" id="HAHJ01000243">
    <property type="protein sequence ID" value="SNX35149.1"/>
    <property type="molecule type" value="Transcribed_RNA"/>
</dbReference>
<feature type="chain" id="PRO_5033830949" evidence="1">
    <location>
        <begin position="17"/>
        <end position="85"/>
    </location>
</feature>
<name>A0A4Q8KB62_HADCE</name>
<reference evidence="2" key="1">
    <citation type="submission" date="2017-05" db="EMBL/GenBank/DDBJ databases">
        <authorList>
            <person name="QRISCLOUD D."/>
        </authorList>
    </citation>
    <scope>NUCLEOTIDE SEQUENCE</scope>
</reference>
<feature type="signal peptide" evidence="1">
    <location>
        <begin position="1"/>
        <end position="16"/>
    </location>
</feature>
<evidence type="ECO:0000313" key="2">
    <source>
        <dbReference type="EMBL" id="SNX37106.1"/>
    </source>
</evidence>
<dbReference type="EMBL" id="HAHJ01000267">
    <property type="protein sequence ID" value="SNX35301.1"/>
    <property type="molecule type" value="Transcribed_RNA"/>
</dbReference>
<dbReference type="AlphaFoldDB" id="A0A4Q8KB62"/>
<evidence type="ECO:0000256" key="1">
    <source>
        <dbReference type="SAM" id="SignalP"/>
    </source>
</evidence>
<accession>A0A4Q8KB62</accession>
<proteinExistence type="predicted"/>
<dbReference type="EMBL" id="HAHJ01000150">
    <property type="protein sequence ID" value="SNX34147.1"/>
    <property type="molecule type" value="Transcribed_RNA"/>
</dbReference>
<organism evidence="2">
    <name type="scientific">Hadronyche cerberea</name>
    <name type="common">Southern tree funnel-web spider</name>
    <dbReference type="NCBI Taxonomy" id="1107879"/>
    <lineage>
        <taxon>Eukaryota</taxon>
        <taxon>Metazoa</taxon>
        <taxon>Ecdysozoa</taxon>
        <taxon>Arthropoda</taxon>
        <taxon>Chelicerata</taxon>
        <taxon>Arachnida</taxon>
        <taxon>Araneae</taxon>
        <taxon>Mygalomorphae</taxon>
        <taxon>Avicularoidea</taxon>
        <taxon>Hexathelidae</taxon>
        <taxon>Hadronyche</taxon>
    </lineage>
</organism>
<reference evidence="2" key="2">
    <citation type="submission" date="2019-05" db="EMBL/GenBank/DDBJ databases">
        <title>Unravelling the molecular evolution of spider venoms.</title>
        <authorList>
            <person name="Pineda S."/>
        </authorList>
    </citation>
    <scope>NUCLEOTIDE SEQUENCE</scope>
</reference>
<dbReference type="EMBL" id="HAHJ01000578">
    <property type="protein sequence ID" value="SNX37106.1"/>
    <property type="molecule type" value="Transcribed_RNA"/>
</dbReference>
<keyword evidence="1" id="KW-0732">Signal</keyword>
<sequence length="85" mass="9522">MRMLMLLTVFTGVIIASSVLILAEETSGSEESLLSPSLVDEENSEQGRCLHHNEPCSVWNSDCCTYAKCKCYVLFWNCYCFTRGG</sequence>
<protein>
    <submittedName>
        <fullName evidence="2">U35-Hexatoxin-Hc1a_1</fullName>
    </submittedName>
</protein>